<dbReference type="OrthoDB" id="6353782at2759"/>
<evidence type="ECO:0000256" key="2">
    <source>
        <dbReference type="ARBA" id="ARBA00023157"/>
    </source>
</evidence>
<keyword evidence="2" id="KW-1015">Disulfide bond</keyword>
<reference evidence="7" key="3">
    <citation type="submission" date="2025-09" db="UniProtKB">
        <authorList>
            <consortium name="Ensembl"/>
        </authorList>
    </citation>
    <scope>IDENTIFICATION</scope>
</reference>
<evidence type="ECO:0000256" key="4">
    <source>
        <dbReference type="ARBA" id="ARBA00023319"/>
    </source>
</evidence>
<feature type="transmembrane region" description="Helical" evidence="5">
    <location>
        <begin position="499"/>
        <end position="519"/>
    </location>
</feature>
<organism evidence="7 8">
    <name type="scientific">Pygocentrus nattereri</name>
    <name type="common">Red-bellied piranha</name>
    <dbReference type="NCBI Taxonomy" id="42514"/>
    <lineage>
        <taxon>Eukaryota</taxon>
        <taxon>Metazoa</taxon>
        <taxon>Chordata</taxon>
        <taxon>Craniata</taxon>
        <taxon>Vertebrata</taxon>
        <taxon>Euteleostomi</taxon>
        <taxon>Actinopterygii</taxon>
        <taxon>Neopterygii</taxon>
        <taxon>Teleostei</taxon>
        <taxon>Ostariophysi</taxon>
        <taxon>Characiformes</taxon>
        <taxon>Characoidei</taxon>
        <taxon>Pygocentrus</taxon>
    </lineage>
</organism>
<keyword evidence="5" id="KW-1133">Transmembrane helix</keyword>
<feature type="domain" description="Ig-like" evidence="6">
    <location>
        <begin position="127"/>
        <end position="219"/>
    </location>
</feature>
<dbReference type="Proteomes" id="UP001501920">
    <property type="component" value="Chromosome 1"/>
</dbReference>
<dbReference type="InterPro" id="IPR003598">
    <property type="entry name" value="Ig_sub2"/>
</dbReference>
<dbReference type="SMART" id="SM00409">
    <property type="entry name" value="IG"/>
    <property type="match status" value="5"/>
</dbReference>
<protein>
    <recommendedName>
        <fullName evidence="6">Ig-like domain-containing protein</fullName>
    </recommendedName>
</protein>
<feature type="domain" description="Ig-like" evidence="6">
    <location>
        <begin position="404"/>
        <end position="482"/>
    </location>
</feature>
<dbReference type="OMA" id="LTCQTAH"/>
<dbReference type="Pfam" id="PF07679">
    <property type="entry name" value="I-set"/>
    <property type="match status" value="1"/>
</dbReference>
<keyword evidence="5" id="KW-0472">Membrane</keyword>
<dbReference type="SUPFAM" id="SSF48726">
    <property type="entry name" value="Immunoglobulin"/>
    <property type="match status" value="4"/>
</dbReference>
<accession>A0A3B4DKT7</accession>
<name>A0A3B4DKT7_PYGNA</name>
<feature type="domain" description="Ig-like" evidence="6">
    <location>
        <begin position="326"/>
        <end position="401"/>
    </location>
</feature>
<feature type="domain" description="Ig-like" evidence="6">
    <location>
        <begin position="222"/>
        <end position="304"/>
    </location>
</feature>
<keyword evidence="1" id="KW-0732">Signal</keyword>
<evidence type="ECO:0000256" key="3">
    <source>
        <dbReference type="ARBA" id="ARBA00023180"/>
    </source>
</evidence>
<dbReference type="PANTHER" id="PTHR44337:SF17">
    <property type="entry name" value="CARCINOEMBRYONIC ANTIGEN-RELATED CELL ADHESION MOLECULE 5 ISOFORM X1"/>
    <property type="match status" value="1"/>
</dbReference>
<evidence type="ECO:0000256" key="5">
    <source>
        <dbReference type="SAM" id="Phobius"/>
    </source>
</evidence>
<evidence type="ECO:0000259" key="6">
    <source>
        <dbReference type="PROSITE" id="PS50835"/>
    </source>
</evidence>
<dbReference type="InterPro" id="IPR013098">
    <property type="entry name" value="Ig_I-set"/>
</dbReference>
<evidence type="ECO:0000313" key="7">
    <source>
        <dbReference type="Ensembl" id="ENSPNAP00000024992.1"/>
    </source>
</evidence>
<reference evidence="7 8" key="1">
    <citation type="submission" date="2020-10" db="EMBL/GenBank/DDBJ databases">
        <title>Pygocentrus nattereri (red-bellied piranha) genome, fPygNat1, primary haplotype.</title>
        <authorList>
            <person name="Myers G."/>
            <person name="Meyer A."/>
            <person name="Karagic N."/>
            <person name="Pippel M."/>
            <person name="Winkler S."/>
            <person name="Tracey A."/>
            <person name="Wood J."/>
            <person name="Formenti G."/>
            <person name="Howe K."/>
            <person name="Fedrigo O."/>
            <person name="Jarvis E.D."/>
        </authorList>
    </citation>
    <scope>NUCLEOTIDE SEQUENCE [LARGE SCALE GENOMIC DNA]</scope>
</reference>
<dbReference type="InterPro" id="IPR003599">
    <property type="entry name" value="Ig_sub"/>
</dbReference>
<dbReference type="InterPro" id="IPR007110">
    <property type="entry name" value="Ig-like_dom"/>
</dbReference>
<keyword evidence="8" id="KW-1185">Reference proteome</keyword>
<dbReference type="GeneTree" id="ENSGT01100000263479"/>
<proteinExistence type="predicted"/>
<dbReference type="GeneID" id="108433751"/>
<dbReference type="Ensembl" id="ENSPNAT00000008730.2">
    <property type="protein sequence ID" value="ENSPNAP00000024992.1"/>
    <property type="gene ID" value="ENSPNAG00000009848.2"/>
</dbReference>
<dbReference type="InterPro" id="IPR052598">
    <property type="entry name" value="IgSF_CEA-related"/>
</dbReference>
<dbReference type="AlphaFoldDB" id="A0A3B4DKT7"/>
<dbReference type="InterPro" id="IPR036179">
    <property type="entry name" value="Ig-like_dom_sf"/>
</dbReference>
<dbReference type="InterPro" id="IPR013783">
    <property type="entry name" value="Ig-like_fold"/>
</dbReference>
<dbReference type="RefSeq" id="XP_017564007.1">
    <property type="nucleotide sequence ID" value="XM_017708518.2"/>
</dbReference>
<dbReference type="CDD" id="cd00096">
    <property type="entry name" value="Ig"/>
    <property type="match status" value="1"/>
</dbReference>
<sequence>MDLCSLRAPLLILAAIICCSYSLLVPLKISGVKGKYAIFPLKITDGFQPNAVKITFTNSAGEFTTVYNRVGEKVTTSSNGRAVYNQTTYEFQLGPLTPGDAGQYSFILVDTEYNMNEGQTTLEVLEPVADVVIVSSLPEAVEFNSTVVLTCSAKGSFLSYKWLNGSTTPVVVDGKHLVLNGSQLIITEVLRTDLRGSIYCVAENQLESVRSTAFNMSVSYGPESISMKKVPDEIDLKKGSNLTMSCSAVSSPAAELKWLFNGAELPDKSATLAYTNLEENQSGNYSCVAYNSKTKRYAASQVITVSIIEAISGTNVTGPISLLIAGNSTANLTCKSSMGKADSVTWFKDEKPLAASDRIIISTDKKTISIPIVQKEDAGQYKCKLSNKLSTDSSIYNMQIYYGPEKVSIEGPKKAEVVDTVVMTCKVTSIPPATYIWKFNGSLLEITTAEFKIEKPSFENSGIYTCEARNHITGLSQTATHNLLVKGEGELNDQLSSGAIAAIVIAVLVIVAIIIAVIIRKRRKPGDIASPY</sequence>
<dbReference type="Gene3D" id="2.60.40.10">
    <property type="entry name" value="Immunoglobulins"/>
    <property type="match status" value="5"/>
</dbReference>
<dbReference type="Pfam" id="PF13927">
    <property type="entry name" value="Ig_3"/>
    <property type="match status" value="2"/>
</dbReference>
<dbReference type="PROSITE" id="PS50835">
    <property type="entry name" value="IG_LIKE"/>
    <property type="match status" value="4"/>
</dbReference>
<evidence type="ECO:0000313" key="8">
    <source>
        <dbReference type="Proteomes" id="UP001501920"/>
    </source>
</evidence>
<keyword evidence="3" id="KW-0325">Glycoprotein</keyword>
<reference evidence="7" key="2">
    <citation type="submission" date="2025-08" db="UniProtKB">
        <authorList>
            <consortium name="Ensembl"/>
        </authorList>
    </citation>
    <scope>IDENTIFICATION</scope>
</reference>
<evidence type="ECO:0000256" key="1">
    <source>
        <dbReference type="ARBA" id="ARBA00022729"/>
    </source>
</evidence>
<keyword evidence="5" id="KW-0812">Transmembrane</keyword>
<keyword evidence="4" id="KW-0393">Immunoglobulin domain</keyword>
<dbReference type="SMART" id="SM00408">
    <property type="entry name" value="IGc2"/>
    <property type="match status" value="3"/>
</dbReference>
<dbReference type="PANTHER" id="PTHR44337">
    <property type="entry name" value="CARCINOEMBRYONIC ANTIGEN-RELATED CELL ADHESION MOLECULE 8"/>
    <property type="match status" value="1"/>
</dbReference>